<dbReference type="EMBL" id="BATJ01000002">
    <property type="protein sequence ID" value="GAD66024.1"/>
    <property type="molecule type" value="Genomic_DNA"/>
</dbReference>
<dbReference type="GO" id="GO:0015627">
    <property type="term" value="C:type II protein secretion system complex"/>
    <property type="evidence" value="ECO:0007669"/>
    <property type="project" value="TreeGrafter"/>
</dbReference>
<evidence type="ECO:0000256" key="1">
    <source>
        <dbReference type="SAM" id="SignalP"/>
    </source>
</evidence>
<dbReference type="Pfam" id="PF12836">
    <property type="entry name" value="HHH_3"/>
    <property type="match status" value="1"/>
</dbReference>
<evidence type="ECO:0000313" key="4">
    <source>
        <dbReference type="Proteomes" id="UP000016570"/>
    </source>
</evidence>
<evidence type="ECO:0000259" key="2">
    <source>
        <dbReference type="SMART" id="SM00278"/>
    </source>
</evidence>
<organism evidence="3 4">
    <name type="scientific">Vibrio proteolyticus NBRC 13287</name>
    <dbReference type="NCBI Taxonomy" id="1219065"/>
    <lineage>
        <taxon>Bacteria</taxon>
        <taxon>Pseudomonadati</taxon>
        <taxon>Pseudomonadota</taxon>
        <taxon>Gammaproteobacteria</taxon>
        <taxon>Vibrionales</taxon>
        <taxon>Vibrionaceae</taxon>
        <taxon>Vibrio</taxon>
    </lineage>
</organism>
<dbReference type="Proteomes" id="UP000016570">
    <property type="component" value="Unassembled WGS sequence"/>
</dbReference>
<dbReference type="PANTHER" id="PTHR21180">
    <property type="entry name" value="ENDONUCLEASE/EXONUCLEASE/PHOSPHATASE FAMILY DOMAIN-CONTAINING PROTEIN 1"/>
    <property type="match status" value="1"/>
</dbReference>
<feature type="chain" id="PRO_5004638567" evidence="1">
    <location>
        <begin position="24"/>
        <end position="98"/>
    </location>
</feature>
<sequence>MSVKKWMATALFALLLPVASVQAADSAEKYEGIEITVNVNTASAEELATLLSGVGLKKAQAIVDYREQNGGFVSAEQLAEVKGIGPALVEKNRARIQL</sequence>
<dbReference type="STRING" id="1219065.VPR01S_02_02750"/>
<name>U3B856_VIBPR</name>
<gene>
    <name evidence="3" type="ORF">VPR01S_02_02750</name>
</gene>
<dbReference type="SUPFAM" id="SSF47781">
    <property type="entry name" value="RuvA domain 2-like"/>
    <property type="match status" value="1"/>
</dbReference>
<proteinExistence type="predicted"/>
<dbReference type="SMART" id="SM00278">
    <property type="entry name" value="HhH1"/>
    <property type="match status" value="2"/>
</dbReference>
<keyword evidence="1" id="KW-0732">Signal</keyword>
<feature type="signal peptide" evidence="1">
    <location>
        <begin position="1"/>
        <end position="23"/>
    </location>
</feature>
<accession>U3B856</accession>
<keyword evidence="4" id="KW-1185">Reference proteome</keyword>
<feature type="domain" description="Helix-hairpin-helix DNA-binding motif class 1" evidence="2">
    <location>
        <begin position="46"/>
        <end position="65"/>
    </location>
</feature>
<comment type="caution">
    <text evidence="3">The sequence shown here is derived from an EMBL/GenBank/DDBJ whole genome shotgun (WGS) entry which is preliminary data.</text>
</comment>
<feature type="domain" description="Helix-hairpin-helix DNA-binding motif class 1" evidence="2">
    <location>
        <begin position="76"/>
        <end position="95"/>
    </location>
</feature>
<dbReference type="GO" id="GO:0015628">
    <property type="term" value="P:protein secretion by the type II secretion system"/>
    <property type="evidence" value="ECO:0007669"/>
    <property type="project" value="TreeGrafter"/>
</dbReference>
<protein>
    <submittedName>
        <fullName evidence="3">Putative DNA-binding protein</fullName>
    </submittedName>
</protein>
<dbReference type="GO" id="GO:0003677">
    <property type="term" value="F:DNA binding"/>
    <property type="evidence" value="ECO:0007669"/>
    <property type="project" value="UniProtKB-KW"/>
</dbReference>
<dbReference type="InterPro" id="IPR003583">
    <property type="entry name" value="Hlx-hairpin-Hlx_DNA-bd_motif"/>
</dbReference>
<dbReference type="AlphaFoldDB" id="U3B856"/>
<reference evidence="3 4" key="1">
    <citation type="submission" date="2013-09" db="EMBL/GenBank/DDBJ databases">
        <title>Whole genome shotgun sequence of Vibrio proteolyticus NBRC 13287.</title>
        <authorList>
            <person name="Isaki S."/>
            <person name="Hosoyama A."/>
            <person name="Numata M."/>
            <person name="Hashimoto M."/>
            <person name="Hosoyama Y."/>
            <person name="Tsuchikane K."/>
            <person name="Noguchi M."/>
            <person name="Hirakata S."/>
            <person name="Ichikawa N."/>
            <person name="Ohji S."/>
            <person name="Yamazoe A."/>
            <person name="Fujita N."/>
        </authorList>
    </citation>
    <scope>NUCLEOTIDE SEQUENCE [LARGE SCALE GENOMIC DNA]</scope>
    <source>
        <strain evidence="3 4">NBRC 13287</strain>
    </source>
</reference>
<dbReference type="InterPro" id="IPR010994">
    <property type="entry name" value="RuvA_2-like"/>
</dbReference>
<dbReference type="InterPro" id="IPR004509">
    <property type="entry name" value="Competence_ComEA_HhH"/>
</dbReference>
<evidence type="ECO:0000313" key="3">
    <source>
        <dbReference type="EMBL" id="GAD66024.1"/>
    </source>
</evidence>
<dbReference type="eggNOG" id="COG1555">
    <property type="taxonomic scope" value="Bacteria"/>
</dbReference>
<dbReference type="Gene3D" id="1.10.150.280">
    <property type="entry name" value="AF1531-like domain"/>
    <property type="match status" value="1"/>
</dbReference>
<dbReference type="GO" id="GO:0006281">
    <property type="term" value="P:DNA repair"/>
    <property type="evidence" value="ECO:0007669"/>
    <property type="project" value="InterPro"/>
</dbReference>
<keyword evidence="3" id="KW-0238">DNA-binding</keyword>
<dbReference type="NCBIfam" id="TIGR00426">
    <property type="entry name" value="competence protein ComEA helix-hairpin-helix repeat region"/>
    <property type="match status" value="1"/>
</dbReference>
<dbReference type="InterPro" id="IPR051675">
    <property type="entry name" value="Endo/Exo/Phosphatase_dom_1"/>
</dbReference>
<dbReference type="PANTHER" id="PTHR21180:SF32">
    <property type="entry name" value="ENDONUCLEASE_EXONUCLEASE_PHOSPHATASE FAMILY DOMAIN-CONTAINING PROTEIN 1"/>
    <property type="match status" value="1"/>
</dbReference>